<organism evidence="3 4">
    <name type="scientific">Sutcliffiella tianshenii</name>
    <dbReference type="NCBI Taxonomy" id="1463404"/>
    <lineage>
        <taxon>Bacteria</taxon>
        <taxon>Bacillati</taxon>
        <taxon>Bacillota</taxon>
        <taxon>Bacilli</taxon>
        <taxon>Bacillales</taxon>
        <taxon>Bacillaceae</taxon>
        <taxon>Sutcliffiella</taxon>
    </lineage>
</organism>
<dbReference type="EMBL" id="JAFBED010000002">
    <property type="protein sequence ID" value="MBM7619292.1"/>
    <property type="molecule type" value="Genomic_DNA"/>
</dbReference>
<feature type="domain" description="STAS" evidence="2">
    <location>
        <begin position="146"/>
        <end position="240"/>
    </location>
</feature>
<keyword evidence="4" id="KW-1185">Reference proteome</keyword>
<evidence type="ECO:0000313" key="4">
    <source>
        <dbReference type="Proteomes" id="UP000737402"/>
    </source>
</evidence>
<dbReference type="RefSeq" id="WP_204414258.1">
    <property type="nucleotide sequence ID" value="NZ_JAFBED010000002.1"/>
</dbReference>
<evidence type="ECO:0000256" key="1">
    <source>
        <dbReference type="ARBA" id="ARBA00022553"/>
    </source>
</evidence>
<dbReference type="InterPro" id="IPR002645">
    <property type="entry name" value="STAS_dom"/>
</dbReference>
<accession>A0ABS2NXW0</accession>
<proteinExistence type="predicted"/>
<gene>
    <name evidence="3" type="ORF">JOC95_001141</name>
</gene>
<comment type="caution">
    <text evidence="3">The sequence shown here is derived from an EMBL/GenBank/DDBJ whole genome shotgun (WGS) entry which is preliminary data.</text>
</comment>
<keyword evidence="1" id="KW-0597">Phosphoprotein</keyword>
<dbReference type="InterPro" id="IPR036513">
    <property type="entry name" value="STAS_dom_sf"/>
</dbReference>
<dbReference type="SUPFAM" id="SSF52091">
    <property type="entry name" value="SpoIIaa-like"/>
    <property type="match status" value="1"/>
</dbReference>
<evidence type="ECO:0000259" key="2">
    <source>
        <dbReference type="Pfam" id="PF01740"/>
    </source>
</evidence>
<reference evidence="3 4" key="1">
    <citation type="submission" date="2021-01" db="EMBL/GenBank/DDBJ databases">
        <title>Genomic Encyclopedia of Type Strains, Phase IV (KMG-IV): sequencing the most valuable type-strain genomes for metagenomic binning, comparative biology and taxonomic classification.</title>
        <authorList>
            <person name="Goeker M."/>
        </authorList>
    </citation>
    <scope>NUCLEOTIDE SEQUENCE [LARGE SCALE GENOMIC DNA]</scope>
    <source>
        <strain evidence="3 4">DSM 25879</strain>
    </source>
</reference>
<name>A0ABS2NXW0_9BACI</name>
<sequence length="261" mass="29524">MDSNKIEMFKGLNVLRLLDSIGESLIFADENQIIRWMNVPAKELLTKIGPFVKINDPEDFIGVNLSMFHGPRQNGILAGETFPHTAHIKLFNRFSAKIVVDKVFSETGDFSGYVLTWKDVSDFQQELEVQQNMLKSLYTPIIGTAIDSVLLVALTGLLTEERMQYTKDAILLACAEKKAEYVIFDFTGIVDDIDDVVVFHLDQIAEALRLMGSEAIFVGLNSQFVQQMIRKGLKVRVKTCQSFKQGVNYVWSKMGYKLVKI</sequence>
<dbReference type="PANTHER" id="PTHR33745">
    <property type="entry name" value="RSBT ANTAGONIST PROTEIN RSBS-RELATED"/>
    <property type="match status" value="1"/>
</dbReference>
<dbReference type="Pfam" id="PF01740">
    <property type="entry name" value="STAS"/>
    <property type="match status" value="1"/>
</dbReference>
<protein>
    <submittedName>
        <fullName evidence="3">Anti-anti-sigma regulatory factor</fullName>
    </submittedName>
</protein>
<dbReference type="Gene3D" id="3.30.750.24">
    <property type="entry name" value="STAS domain"/>
    <property type="match status" value="1"/>
</dbReference>
<dbReference type="Proteomes" id="UP000737402">
    <property type="component" value="Unassembled WGS sequence"/>
</dbReference>
<dbReference type="PANTHER" id="PTHR33745:SF3">
    <property type="entry name" value="RSBT CO-ANTAGONIST PROTEIN RSBRC"/>
    <property type="match status" value="1"/>
</dbReference>
<dbReference type="CDD" id="cd07041">
    <property type="entry name" value="STAS_RsbR_RsbS_like"/>
    <property type="match status" value="1"/>
</dbReference>
<dbReference type="Gene3D" id="3.30.450.20">
    <property type="entry name" value="PAS domain"/>
    <property type="match status" value="1"/>
</dbReference>
<dbReference type="InterPro" id="IPR051932">
    <property type="entry name" value="Bact_StressResp_Reg"/>
</dbReference>
<evidence type="ECO:0000313" key="3">
    <source>
        <dbReference type="EMBL" id="MBM7619292.1"/>
    </source>
</evidence>